<protein>
    <recommendedName>
        <fullName evidence="4">DUF789 domain-containing protein</fullName>
    </recommendedName>
</protein>
<dbReference type="PANTHER" id="PTHR31343">
    <property type="entry name" value="T15D22.8"/>
    <property type="match status" value="1"/>
</dbReference>
<dbReference type="Pfam" id="PF05623">
    <property type="entry name" value="DUF789"/>
    <property type="match status" value="1"/>
</dbReference>
<evidence type="ECO:0008006" key="4">
    <source>
        <dbReference type="Google" id="ProtNLM"/>
    </source>
</evidence>
<organism evidence="2 3">
    <name type="scientific">Salix udensis</name>
    <dbReference type="NCBI Taxonomy" id="889485"/>
    <lineage>
        <taxon>Eukaryota</taxon>
        <taxon>Viridiplantae</taxon>
        <taxon>Streptophyta</taxon>
        <taxon>Embryophyta</taxon>
        <taxon>Tracheophyta</taxon>
        <taxon>Spermatophyta</taxon>
        <taxon>Magnoliopsida</taxon>
        <taxon>eudicotyledons</taxon>
        <taxon>Gunneridae</taxon>
        <taxon>Pentapetalae</taxon>
        <taxon>rosids</taxon>
        <taxon>fabids</taxon>
        <taxon>Malpighiales</taxon>
        <taxon>Salicaceae</taxon>
        <taxon>Saliceae</taxon>
        <taxon>Salix</taxon>
    </lineage>
</organism>
<dbReference type="Proteomes" id="UP001162972">
    <property type="component" value="Chromosome 17"/>
</dbReference>
<accession>A0AAD6KDA8</accession>
<feature type="compositionally biased region" description="Low complexity" evidence="1">
    <location>
        <begin position="169"/>
        <end position="178"/>
    </location>
</feature>
<keyword evidence="3" id="KW-1185">Reference proteome</keyword>
<sequence>MEWVKIEKTKESKQLTDKHAAKRTLKVYSHTELIARRALFASSSSTIPISNAFFDCATPSPPSKFLPQSCIHDLNSLWQPPGSKDIVEYFTLGDLWGCYDEWSAYGAGTQVVLSCGETIMQYYVPYLSAIQIYSNKSVVASRNSRQYNDVVQFESDCWSDDSMSDPKLSRSLSNNSSKTWDTISEDSSVDHEGSLSMRDKLGYLHFQYFEISSPYWRVPLMEKVTELARNNPGLITLKNVDLSPASWMAVAWYPIYHIPSQGNDKDLSTCFLTYHTLSSSFQDCVNGDDDIEANGTGSKQKGEGIGDISLPPFGLTTYKMQGDLWINPETSDDERMIYLESAAGSWLKQLNVHHHDYNFFTSCQYCTM</sequence>
<proteinExistence type="predicted"/>
<dbReference type="AlphaFoldDB" id="A0AAD6KDA8"/>
<evidence type="ECO:0000313" key="3">
    <source>
        <dbReference type="Proteomes" id="UP001162972"/>
    </source>
</evidence>
<reference evidence="2 3" key="1">
    <citation type="journal article" date="2023" name="Int. J. Mol. Sci.">
        <title>De Novo Assembly and Annotation of 11 Diverse Shrub Willow (Salix) Genomes Reveals Novel Gene Organization in Sex-Linked Regions.</title>
        <authorList>
            <person name="Hyden B."/>
            <person name="Feng K."/>
            <person name="Yates T.B."/>
            <person name="Jawdy S."/>
            <person name="Cereghino C."/>
            <person name="Smart L.B."/>
            <person name="Muchero W."/>
        </authorList>
    </citation>
    <scope>NUCLEOTIDE SEQUENCE [LARGE SCALE GENOMIC DNA]</scope>
    <source>
        <tissue evidence="2">Shoot tip</tissue>
    </source>
</reference>
<dbReference type="EMBL" id="JAPFFJ010000008">
    <property type="protein sequence ID" value="KAJ6421310.1"/>
    <property type="molecule type" value="Genomic_DNA"/>
</dbReference>
<dbReference type="InterPro" id="IPR008507">
    <property type="entry name" value="DUF789"/>
</dbReference>
<dbReference type="PANTHER" id="PTHR31343:SF29">
    <property type="entry name" value="DUF789 DOMAIN-CONTAINING PROTEIN"/>
    <property type="match status" value="1"/>
</dbReference>
<feature type="region of interest" description="Disordered" evidence="1">
    <location>
        <begin position="158"/>
        <end position="187"/>
    </location>
</feature>
<comment type="caution">
    <text evidence="2">The sequence shown here is derived from an EMBL/GenBank/DDBJ whole genome shotgun (WGS) entry which is preliminary data.</text>
</comment>
<evidence type="ECO:0000313" key="2">
    <source>
        <dbReference type="EMBL" id="KAJ6421310.1"/>
    </source>
</evidence>
<name>A0AAD6KDA8_9ROSI</name>
<evidence type="ECO:0000256" key="1">
    <source>
        <dbReference type="SAM" id="MobiDB-lite"/>
    </source>
</evidence>
<gene>
    <name evidence="2" type="ORF">OIU84_028645</name>
</gene>